<dbReference type="Pfam" id="PF20062">
    <property type="entry name" value="DUF6461"/>
    <property type="match status" value="2"/>
</dbReference>
<organism evidence="1 2">
    <name type="scientific">Nonomuraea recticatena</name>
    <dbReference type="NCBI Taxonomy" id="46178"/>
    <lineage>
        <taxon>Bacteria</taxon>
        <taxon>Bacillati</taxon>
        <taxon>Actinomycetota</taxon>
        <taxon>Actinomycetes</taxon>
        <taxon>Streptosporangiales</taxon>
        <taxon>Streptosporangiaceae</taxon>
        <taxon>Nonomuraea</taxon>
    </lineage>
</organism>
<protein>
    <submittedName>
        <fullName evidence="1">Uncharacterized protein</fullName>
    </submittedName>
</protein>
<sequence length="185" mass="19621">MTAEDYAWFDDHDSGLAETFCVTFVRGLTPQETFDRLGVVPDSTAGDNFDEEAICASVVDGGTILVEFSGFVGTSDTVSGLLSPGTVTVAVFGSINMDRKFVYAADGQVVTAFEPDFPGSRSGSDPDRLLARMAELGIPTEDVDAYGWGDPIHQAFALAERVTGVRLTPEAIEHPVLIGSTAHLA</sequence>
<dbReference type="InterPro" id="IPR045592">
    <property type="entry name" value="DUF6461"/>
</dbReference>
<reference evidence="2" key="1">
    <citation type="journal article" date="2019" name="Int. J. Syst. Evol. Microbiol.">
        <title>The Global Catalogue of Microorganisms (GCM) 10K type strain sequencing project: providing services to taxonomists for standard genome sequencing and annotation.</title>
        <authorList>
            <consortium name="The Broad Institute Genomics Platform"/>
            <consortium name="The Broad Institute Genome Sequencing Center for Infectious Disease"/>
            <person name="Wu L."/>
            <person name="Ma J."/>
        </authorList>
    </citation>
    <scope>NUCLEOTIDE SEQUENCE [LARGE SCALE GENOMIC DNA]</scope>
    <source>
        <strain evidence="2">JCM 6835</strain>
    </source>
</reference>
<dbReference type="RefSeq" id="WP_346145541.1">
    <property type="nucleotide sequence ID" value="NZ_BAAATE010000004.1"/>
</dbReference>
<evidence type="ECO:0000313" key="1">
    <source>
        <dbReference type="EMBL" id="GAA2653640.1"/>
    </source>
</evidence>
<comment type="caution">
    <text evidence="1">The sequence shown here is derived from an EMBL/GenBank/DDBJ whole genome shotgun (WGS) entry which is preliminary data.</text>
</comment>
<dbReference type="Proteomes" id="UP001501666">
    <property type="component" value="Unassembled WGS sequence"/>
</dbReference>
<keyword evidence="2" id="KW-1185">Reference proteome</keyword>
<dbReference type="EMBL" id="BAAATE010000004">
    <property type="protein sequence ID" value="GAA2653640.1"/>
    <property type="molecule type" value="Genomic_DNA"/>
</dbReference>
<accession>A0ABP6DZ32</accession>
<evidence type="ECO:0000313" key="2">
    <source>
        <dbReference type="Proteomes" id="UP001501666"/>
    </source>
</evidence>
<name>A0ABP6DZ32_9ACTN</name>
<proteinExistence type="predicted"/>
<gene>
    <name evidence="1" type="ORF">GCM10010412_021910</name>
</gene>